<gene>
    <name evidence="2" type="ordered locus">DKAM_0444</name>
</gene>
<proteinExistence type="predicted"/>
<keyword evidence="1" id="KW-0812">Transmembrane</keyword>
<dbReference type="GeneID" id="7170683"/>
<dbReference type="AlphaFoldDB" id="B8D3T9"/>
<sequence>MIYLFITLILLPPFVLLDLLLGIGATPLMLLVVSILSTIVQPDPSLILSPLLLVVAGFLEYVYRIRGPNIGIGVMFLETYSTQFFFLVFGALIALLLNTNSLPGLDAWSSSFIYLTIYFTTSLLLVRGGEDALAWIEGLLEHSVEGVEDALWYVSLVLAFVLSINVYMEIHVYALVYLALLGLAVYYRGRLIPGRLMLLASLLYALILTLFLR</sequence>
<keyword evidence="1" id="KW-0472">Membrane</keyword>
<reference evidence="2 3" key="1">
    <citation type="journal article" date="2009" name="J. Bacteriol.">
        <title>Complete genome sequence of the anaerobic, protein-degrading hyperthermophilic crenarchaeon Desulfurococcus kamchatkensis.</title>
        <authorList>
            <person name="Ravin N.V."/>
            <person name="Mardanov A.V."/>
            <person name="Beletsky A.V."/>
            <person name="Kublanov I.V."/>
            <person name="Kolganova T.V."/>
            <person name="Lebedinsky A.V."/>
            <person name="Chernyh N.A."/>
            <person name="Bonch-Osmolovskaya E.A."/>
            <person name="Skryabin K.G."/>
        </authorList>
    </citation>
    <scope>NUCLEOTIDE SEQUENCE [LARGE SCALE GENOMIC DNA]</scope>
    <source>
        <strain evidence="3">DSM 18924 / JCM 16383 / VKM B-2413 / 1221n</strain>
    </source>
</reference>
<dbReference type="Proteomes" id="UP000006903">
    <property type="component" value="Chromosome"/>
</dbReference>
<name>B8D3T9_DESA1</name>
<dbReference type="EMBL" id="CP001140">
    <property type="protein sequence ID" value="ACL10770.1"/>
    <property type="molecule type" value="Genomic_DNA"/>
</dbReference>
<protein>
    <submittedName>
        <fullName evidence="2">Uncharacterized protein</fullName>
    </submittedName>
</protein>
<feature type="transmembrane region" description="Helical" evidence="1">
    <location>
        <begin position="107"/>
        <end position="126"/>
    </location>
</feature>
<evidence type="ECO:0000313" key="3">
    <source>
        <dbReference type="Proteomes" id="UP000006903"/>
    </source>
</evidence>
<evidence type="ECO:0000313" key="2">
    <source>
        <dbReference type="EMBL" id="ACL10770.1"/>
    </source>
</evidence>
<dbReference type="eggNOG" id="arCOG11063">
    <property type="taxonomic scope" value="Archaea"/>
</dbReference>
<dbReference type="KEGG" id="dka:DKAM_0444"/>
<feature type="transmembrane region" description="Helical" evidence="1">
    <location>
        <begin position="194"/>
        <end position="212"/>
    </location>
</feature>
<feature type="transmembrane region" description="Helical" evidence="1">
    <location>
        <begin position="147"/>
        <end position="164"/>
    </location>
</feature>
<dbReference type="STRING" id="490899.DKAM_0444"/>
<keyword evidence="1" id="KW-1133">Transmembrane helix</keyword>
<dbReference type="HOGENOM" id="CLU_1291995_0_0_2"/>
<accession>B8D3T9</accession>
<organism evidence="2 3">
    <name type="scientific">Desulfurococcus amylolyticus (strain DSM 18924 / JCM 16383 / VKM B-2413 / 1221n)</name>
    <name type="common">Desulfurococcus kamchatkensis</name>
    <dbReference type="NCBI Taxonomy" id="490899"/>
    <lineage>
        <taxon>Archaea</taxon>
        <taxon>Thermoproteota</taxon>
        <taxon>Thermoprotei</taxon>
        <taxon>Desulfurococcales</taxon>
        <taxon>Desulfurococcaceae</taxon>
        <taxon>Desulfurococcus</taxon>
    </lineage>
</organism>
<feature type="transmembrane region" description="Helical" evidence="1">
    <location>
        <begin position="46"/>
        <end position="63"/>
    </location>
</feature>
<evidence type="ECO:0000256" key="1">
    <source>
        <dbReference type="SAM" id="Phobius"/>
    </source>
</evidence>
<dbReference type="RefSeq" id="WP_012608112.1">
    <property type="nucleotide sequence ID" value="NC_011766.1"/>
</dbReference>